<dbReference type="GO" id="GO:0000105">
    <property type="term" value="P:L-histidine biosynthetic process"/>
    <property type="evidence" value="ECO:0007669"/>
    <property type="project" value="UniProtKB-UniRule"/>
</dbReference>
<evidence type="ECO:0000259" key="9">
    <source>
        <dbReference type="Pfam" id="PF02811"/>
    </source>
</evidence>
<comment type="pathway">
    <text evidence="1 8">Amino-acid biosynthesis; L-histidine biosynthesis; L-histidine from 5-phospho-alpha-D-ribose 1-diphosphate: step 8/9.</text>
</comment>
<dbReference type="NCBIfam" id="NF005596">
    <property type="entry name" value="PRK07328.1"/>
    <property type="match status" value="1"/>
</dbReference>
<dbReference type="EMBL" id="CP024848">
    <property type="protein sequence ID" value="AXI10389.1"/>
    <property type="molecule type" value="Genomic_DNA"/>
</dbReference>
<dbReference type="InterPro" id="IPR004013">
    <property type="entry name" value="PHP_dom"/>
</dbReference>
<protein>
    <recommendedName>
        <fullName evidence="3 8">Histidinol-phosphatase</fullName>
        <shortName evidence="8">HolPase</shortName>
        <ecNumber evidence="3 8">3.1.3.15</ecNumber>
    </recommendedName>
</protein>
<evidence type="ECO:0000256" key="6">
    <source>
        <dbReference type="ARBA" id="ARBA00023102"/>
    </source>
</evidence>
<dbReference type="Pfam" id="PF02811">
    <property type="entry name" value="PHP"/>
    <property type="match status" value="1"/>
</dbReference>
<evidence type="ECO:0000313" key="11">
    <source>
        <dbReference type="Proteomes" id="UP000253908"/>
    </source>
</evidence>
<accession>A0A345PK59</accession>
<evidence type="ECO:0000256" key="4">
    <source>
        <dbReference type="ARBA" id="ARBA00022605"/>
    </source>
</evidence>
<evidence type="ECO:0000256" key="7">
    <source>
        <dbReference type="ARBA" id="ARBA00049158"/>
    </source>
</evidence>
<dbReference type="RefSeq" id="WP_114917675.1">
    <property type="nucleotide sequence ID" value="NZ_CP024848.1"/>
</dbReference>
<evidence type="ECO:0000256" key="8">
    <source>
        <dbReference type="RuleBase" id="RU366003"/>
    </source>
</evidence>
<dbReference type="OrthoDB" id="9775255at2"/>
<dbReference type="PANTHER" id="PTHR21039:SF0">
    <property type="entry name" value="HISTIDINOL-PHOSPHATASE"/>
    <property type="match status" value="1"/>
</dbReference>
<name>A0A345PK59_9BACI</name>
<dbReference type="KEGG" id="ocn:CUC15_16235"/>
<keyword evidence="4 8" id="KW-0028">Amino-acid biosynthesis</keyword>
<dbReference type="EC" id="3.1.3.15" evidence="3 8"/>
<dbReference type="GO" id="GO:0004401">
    <property type="term" value="F:histidinol-phosphatase activity"/>
    <property type="evidence" value="ECO:0007669"/>
    <property type="project" value="UniProtKB-UniRule"/>
</dbReference>
<sequence>MKVDYHIHLEEGPYSLSFVEKSLKAMEHREARNAPRNTKEWLIQSMEMLSKRLTESEYSKWWLDFYLKEALAKGIKEVGIVDHLYRFKETRAYFEKYMDVTSDEIGAQQAQWLDKVMVRNLGEFVSFIQSQKEIWAERGVQLKLGIEADYFTGGEAELASLLSGYDLDYIIGSVHFYDGWGFDNPELQHKFKEYDLKELYRNHFETVKNAANSKLFNFIAHLDNMKVFNYRPDEASLVEMYRDVARTLVANNVATEINPGLYYRYPVQEMCPSTTFLDILIAEGVRFTMSSDSHFPNDLGIYSNEIKDMLLEKGIKEIATFERGQRVMKGLGGTPGTGTASQNISMA</sequence>
<evidence type="ECO:0000256" key="1">
    <source>
        <dbReference type="ARBA" id="ARBA00004970"/>
    </source>
</evidence>
<evidence type="ECO:0000256" key="5">
    <source>
        <dbReference type="ARBA" id="ARBA00022801"/>
    </source>
</evidence>
<feature type="domain" description="PHP" evidence="9">
    <location>
        <begin position="64"/>
        <end position="258"/>
    </location>
</feature>
<evidence type="ECO:0000256" key="2">
    <source>
        <dbReference type="ARBA" id="ARBA00009152"/>
    </source>
</evidence>
<dbReference type="SUPFAM" id="SSF89550">
    <property type="entry name" value="PHP domain-like"/>
    <property type="match status" value="1"/>
</dbReference>
<dbReference type="Proteomes" id="UP000253908">
    <property type="component" value="Chromosome"/>
</dbReference>
<keyword evidence="5 8" id="KW-0378">Hydrolase</keyword>
<dbReference type="InterPro" id="IPR010140">
    <property type="entry name" value="Histidinol_P_phosphatase_HisJ"/>
</dbReference>
<dbReference type="Gene3D" id="3.20.20.140">
    <property type="entry name" value="Metal-dependent hydrolases"/>
    <property type="match status" value="1"/>
</dbReference>
<dbReference type="PANTHER" id="PTHR21039">
    <property type="entry name" value="HISTIDINOL PHOSPHATASE-RELATED"/>
    <property type="match status" value="1"/>
</dbReference>
<evidence type="ECO:0000313" key="10">
    <source>
        <dbReference type="EMBL" id="AXI10389.1"/>
    </source>
</evidence>
<dbReference type="NCBIfam" id="NF005235">
    <property type="entry name" value="PRK06740.1"/>
    <property type="match status" value="1"/>
</dbReference>
<proteinExistence type="inferred from homology"/>
<dbReference type="AlphaFoldDB" id="A0A345PK59"/>
<dbReference type="InterPro" id="IPR016195">
    <property type="entry name" value="Pol/histidinol_Pase-like"/>
</dbReference>
<comment type="catalytic activity">
    <reaction evidence="7 8">
        <text>L-histidinol phosphate + H2O = L-histidinol + phosphate</text>
        <dbReference type="Rhea" id="RHEA:14465"/>
        <dbReference type="ChEBI" id="CHEBI:15377"/>
        <dbReference type="ChEBI" id="CHEBI:43474"/>
        <dbReference type="ChEBI" id="CHEBI:57699"/>
        <dbReference type="ChEBI" id="CHEBI:57980"/>
        <dbReference type="EC" id="3.1.3.15"/>
    </reaction>
</comment>
<dbReference type="NCBIfam" id="TIGR01856">
    <property type="entry name" value="hisJ_fam"/>
    <property type="match status" value="1"/>
</dbReference>
<evidence type="ECO:0000256" key="3">
    <source>
        <dbReference type="ARBA" id="ARBA00013085"/>
    </source>
</evidence>
<dbReference type="UniPathway" id="UPA00031">
    <property type="reaction ID" value="UER00013"/>
</dbReference>
<keyword evidence="11" id="KW-1185">Reference proteome</keyword>
<reference evidence="11" key="1">
    <citation type="submission" date="2017-11" db="EMBL/GenBank/DDBJ databases">
        <authorList>
            <person name="Zhu W."/>
        </authorList>
    </citation>
    <scope>NUCLEOTIDE SEQUENCE [LARGE SCALE GENOMIC DNA]</scope>
    <source>
        <strain evidence="11">160</strain>
    </source>
</reference>
<organism evidence="10 11">
    <name type="scientific">Oceanobacillus zhaokaii</name>
    <dbReference type="NCBI Taxonomy" id="2052660"/>
    <lineage>
        <taxon>Bacteria</taxon>
        <taxon>Bacillati</taxon>
        <taxon>Bacillota</taxon>
        <taxon>Bacilli</taxon>
        <taxon>Bacillales</taxon>
        <taxon>Bacillaceae</taxon>
        <taxon>Oceanobacillus</taxon>
    </lineage>
</organism>
<dbReference type="GO" id="GO:0005737">
    <property type="term" value="C:cytoplasm"/>
    <property type="evidence" value="ECO:0007669"/>
    <property type="project" value="TreeGrafter"/>
</dbReference>
<gene>
    <name evidence="10" type="ORF">CUC15_16235</name>
</gene>
<comment type="similarity">
    <text evidence="2 8">Belongs to the PHP hydrolase family. HisK subfamily.</text>
</comment>
<dbReference type="CDD" id="cd12110">
    <property type="entry name" value="PHP_HisPPase_Hisj_like"/>
    <property type="match status" value="1"/>
</dbReference>
<keyword evidence="6 8" id="KW-0368">Histidine biosynthesis</keyword>